<dbReference type="EMBL" id="DTPI01000026">
    <property type="protein sequence ID" value="HGE66229.1"/>
    <property type="molecule type" value="Genomic_DNA"/>
</dbReference>
<name>A0A7C3UBU0_9EURY</name>
<proteinExistence type="predicted"/>
<organism evidence="1">
    <name type="scientific">Geoglobus ahangari</name>
    <dbReference type="NCBI Taxonomy" id="113653"/>
    <lineage>
        <taxon>Archaea</taxon>
        <taxon>Methanobacteriati</taxon>
        <taxon>Methanobacteriota</taxon>
        <taxon>Archaeoglobi</taxon>
        <taxon>Archaeoglobales</taxon>
        <taxon>Archaeoglobaceae</taxon>
        <taxon>Geoglobus</taxon>
    </lineage>
</organism>
<accession>A0A7C3UBU0</accession>
<gene>
    <name evidence="1" type="ORF">ENX77_03765</name>
</gene>
<reference evidence="1" key="1">
    <citation type="journal article" date="2020" name="mSystems">
        <title>Genome- and Community-Level Interaction Insights into Carbon Utilization and Element Cycling Functions of Hydrothermarchaeota in Hydrothermal Sediment.</title>
        <authorList>
            <person name="Zhou Z."/>
            <person name="Liu Y."/>
            <person name="Xu W."/>
            <person name="Pan J."/>
            <person name="Luo Z.H."/>
            <person name="Li M."/>
        </authorList>
    </citation>
    <scope>NUCLEOTIDE SEQUENCE [LARGE SCALE GENOMIC DNA]</scope>
    <source>
        <strain evidence="1">SpSt-97</strain>
    </source>
</reference>
<protein>
    <submittedName>
        <fullName evidence="1">Uncharacterized protein</fullName>
    </submittedName>
</protein>
<evidence type="ECO:0000313" key="1">
    <source>
        <dbReference type="EMBL" id="HGE66229.1"/>
    </source>
</evidence>
<sequence length="64" mass="7517">MLTYKFEPGIYVIVARKTGYLPTMESTLNVDERELRGRLKEKSGGDQRGYRQFDFSEKLQKRKG</sequence>
<dbReference type="AlphaFoldDB" id="A0A7C3UBU0"/>
<comment type="caution">
    <text evidence="1">The sequence shown here is derived from an EMBL/GenBank/DDBJ whole genome shotgun (WGS) entry which is preliminary data.</text>
</comment>